<dbReference type="InterPro" id="IPR006264">
    <property type="entry name" value="EPSP_synthase"/>
</dbReference>
<keyword evidence="5" id="KW-0808">Transferase</keyword>
<keyword evidence="11" id="KW-1185">Reference proteome</keyword>
<evidence type="ECO:0000256" key="2">
    <source>
        <dbReference type="ARBA" id="ARBA00009948"/>
    </source>
</evidence>
<evidence type="ECO:0000256" key="1">
    <source>
        <dbReference type="ARBA" id="ARBA00004811"/>
    </source>
</evidence>
<dbReference type="PANTHER" id="PTHR21090">
    <property type="entry name" value="AROM/DEHYDROQUINATE SYNTHASE"/>
    <property type="match status" value="1"/>
</dbReference>
<evidence type="ECO:0000313" key="11">
    <source>
        <dbReference type="Proteomes" id="UP000500961"/>
    </source>
</evidence>
<dbReference type="UniPathway" id="UPA00053">
    <property type="reaction ID" value="UER00089"/>
</dbReference>
<protein>
    <recommendedName>
        <fullName evidence="3">3-phosphoshikimate 1-carboxyvinyltransferase</fullName>
        <ecNumber evidence="3">2.5.1.19</ecNumber>
    </recommendedName>
    <alternativeName>
        <fullName evidence="7">5-enolpyruvylshikimate-3-phosphate synthase</fullName>
    </alternativeName>
</protein>
<name>A0A7D4BAX1_9BACT</name>
<evidence type="ECO:0000256" key="8">
    <source>
        <dbReference type="ARBA" id="ARBA00044633"/>
    </source>
</evidence>
<dbReference type="EC" id="2.5.1.19" evidence="3"/>
<proteinExistence type="inferred from homology"/>
<comment type="catalytic activity">
    <reaction evidence="8">
        <text>3-phosphoshikimate + phosphoenolpyruvate = 5-O-(1-carboxyvinyl)-3-phosphoshikimate + phosphate</text>
        <dbReference type="Rhea" id="RHEA:21256"/>
        <dbReference type="ChEBI" id="CHEBI:43474"/>
        <dbReference type="ChEBI" id="CHEBI:57701"/>
        <dbReference type="ChEBI" id="CHEBI:58702"/>
        <dbReference type="ChEBI" id="CHEBI:145989"/>
        <dbReference type="EC" id="2.5.1.19"/>
    </reaction>
    <physiologicalReaction direction="left-to-right" evidence="8">
        <dbReference type="Rhea" id="RHEA:21257"/>
    </physiologicalReaction>
</comment>
<dbReference type="AlphaFoldDB" id="A0A7D4BAX1"/>
<dbReference type="Proteomes" id="UP000500961">
    <property type="component" value="Chromosome"/>
</dbReference>
<dbReference type="PIRSF" id="PIRSF000505">
    <property type="entry name" value="EPSPS"/>
    <property type="match status" value="1"/>
</dbReference>
<evidence type="ECO:0000256" key="6">
    <source>
        <dbReference type="ARBA" id="ARBA00023141"/>
    </source>
</evidence>
<evidence type="ECO:0000256" key="4">
    <source>
        <dbReference type="ARBA" id="ARBA00022605"/>
    </source>
</evidence>
<keyword evidence="6" id="KW-0057">Aromatic amino acid biosynthesis</keyword>
<gene>
    <name evidence="10" type="ORF">FHG85_05415</name>
</gene>
<dbReference type="EMBL" id="CP041345">
    <property type="protein sequence ID" value="QKG79720.1"/>
    <property type="molecule type" value="Genomic_DNA"/>
</dbReference>
<dbReference type="GO" id="GO:0003866">
    <property type="term" value="F:3-phosphoshikimate 1-carboxyvinyltransferase activity"/>
    <property type="evidence" value="ECO:0007669"/>
    <property type="project" value="UniProtKB-EC"/>
</dbReference>
<dbReference type="InterPro" id="IPR001986">
    <property type="entry name" value="Enolpyruvate_Tfrase_dom"/>
</dbReference>
<dbReference type="GO" id="GO:0009073">
    <property type="term" value="P:aromatic amino acid family biosynthetic process"/>
    <property type="evidence" value="ECO:0007669"/>
    <property type="project" value="UniProtKB-KW"/>
</dbReference>
<reference evidence="10 11" key="1">
    <citation type="submission" date="2019-07" db="EMBL/GenBank/DDBJ databases">
        <title>Thalassofilum flectens gen. nov., sp. nov., a novel moderate thermophilic anaerobe from a shallow sea hot spring in Kunashir Island (Russia), representing a new family in the order Bacteroidales, and proposal of Thalassofilacea fam. nov.</title>
        <authorList>
            <person name="Kochetkova T.V."/>
            <person name="Podosokorskaya O.A."/>
            <person name="Novikov A."/>
            <person name="Elcheninov A.G."/>
            <person name="Toshchakov S.V."/>
            <person name="Kublanov I.V."/>
        </authorList>
    </citation>
    <scope>NUCLEOTIDE SEQUENCE [LARGE SCALE GENOMIC DNA]</scope>
    <source>
        <strain evidence="10 11">38-H</strain>
    </source>
</reference>
<evidence type="ECO:0000256" key="5">
    <source>
        <dbReference type="ARBA" id="ARBA00022679"/>
    </source>
</evidence>
<dbReference type="InterPro" id="IPR013792">
    <property type="entry name" value="RNA3'P_cycl/enolpyr_Trfase_a/b"/>
</dbReference>
<comment type="similarity">
    <text evidence="2">Belongs to the EPSP synthase family.</text>
</comment>
<dbReference type="KEGG" id="ttz:FHG85_05415"/>
<evidence type="ECO:0000313" key="10">
    <source>
        <dbReference type="EMBL" id="QKG79720.1"/>
    </source>
</evidence>
<dbReference type="PANTHER" id="PTHR21090:SF5">
    <property type="entry name" value="PENTAFUNCTIONAL AROM POLYPEPTIDE"/>
    <property type="match status" value="1"/>
</dbReference>
<evidence type="ECO:0000256" key="7">
    <source>
        <dbReference type="ARBA" id="ARBA00030046"/>
    </source>
</evidence>
<dbReference type="Gene3D" id="3.65.10.10">
    <property type="entry name" value="Enolpyruvate transferase domain"/>
    <property type="match status" value="2"/>
</dbReference>
<feature type="domain" description="Enolpyruvate transferase" evidence="9">
    <location>
        <begin position="68"/>
        <end position="403"/>
    </location>
</feature>
<comment type="pathway">
    <text evidence="1">Metabolic intermediate biosynthesis; chorismate biosynthesis; chorismate from D-erythrose 4-phosphate and phosphoenolpyruvate: step 6/7.</text>
</comment>
<dbReference type="GO" id="GO:0008652">
    <property type="term" value="P:amino acid biosynthetic process"/>
    <property type="evidence" value="ECO:0007669"/>
    <property type="project" value="UniProtKB-KW"/>
</dbReference>
<dbReference type="GO" id="GO:0009423">
    <property type="term" value="P:chorismate biosynthetic process"/>
    <property type="evidence" value="ECO:0007669"/>
    <property type="project" value="UniProtKB-UniPathway"/>
</dbReference>
<sequence>MVKYQIIKNDSKIKGMVNIPPTRTVSYKQLVIRVLKDTSLKQSAIQKDTEGVEIINHDIFKKGLKGKSGKSAQALRHIQSFIKYFGGEWVISSSNILKGSATEKIATLLQKNGLEVKYEERFGNPPLRIIGKNLRGKILRVEGSIYSKMIEARMLINPQSSIDDIEELKDWILKEDYPTMTLRALQFMGVNVDWDENEVLIEHQINDGSELNVEADWSLSSYWYEAVALSEKGEVEITGLKPDSFQCDTAVINIFENLGVKTLIKEDSVIIKRKGKVANHFSYDFKNQSDLAPAVLFTCLGLGIPFSITGTEKFHTKEPDRLEAIQKEFEKIGAKIIVKQENQTEILEFDGKSNLNKLKQLECDSQNDHRVAMSLAPFAILGKKIVMDNARITSKSYTTFWEEIKKLDFEVTILQ</sequence>
<accession>A0A7D4BAX1</accession>
<dbReference type="SUPFAM" id="SSF55205">
    <property type="entry name" value="EPT/RTPC-like"/>
    <property type="match status" value="1"/>
</dbReference>
<dbReference type="InterPro" id="IPR036968">
    <property type="entry name" value="Enolpyruvate_Tfrase_sf"/>
</dbReference>
<keyword evidence="4" id="KW-0028">Amino-acid biosynthesis</keyword>
<organism evidence="10 11">
    <name type="scientific">Tenuifilum thalassicum</name>
    <dbReference type="NCBI Taxonomy" id="2590900"/>
    <lineage>
        <taxon>Bacteria</taxon>
        <taxon>Pseudomonadati</taxon>
        <taxon>Bacteroidota</taxon>
        <taxon>Bacteroidia</taxon>
        <taxon>Bacteroidales</taxon>
        <taxon>Tenuifilaceae</taxon>
        <taxon>Tenuifilum</taxon>
    </lineage>
</organism>
<evidence type="ECO:0000256" key="3">
    <source>
        <dbReference type="ARBA" id="ARBA00012450"/>
    </source>
</evidence>
<dbReference type="RefSeq" id="WP_173073756.1">
    <property type="nucleotide sequence ID" value="NZ_CP041345.1"/>
</dbReference>
<dbReference type="Pfam" id="PF00275">
    <property type="entry name" value="EPSP_synthase"/>
    <property type="match status" value="1"/>
</dbReference>
<evidence type="ECO:0000259" key="9">
    <source>
        <dbReference type="Pfam" id="PF00275"/>
    </source>
</evidence>